<evidence type="ECO:0000256" key="2">
    <source>
        <dbReference type="ARBA" id="ARBA00022723"/>
    </source>
</evidence>
<evidence type="ECO:0000256" key="3">
    <source>
        <dbReference type="ARBA" id="ARBA00022801"/>
    </source>
</evidence>
<feature type="domain" description="Nudix hydrolase" evidence="5">
    <location>
        <begin position="183"/>
        <end position="349"/>
    </location>
</feature>
<evidence type="ECO:0000313" key="6">
    <source>
        <dbReference type="EMBL" id="KAK1298366.1"/>
    </source>
</evidence>
<keyword evidence="3 6" id="KW-0378">Hydrolase</keyword>
<dbReference type="InterPro" id="IPR000086">
    <property type="entry name" value="NUDIX_hydrolase_dom"/>
</dbReference>
<dbReference type="PROSITE" id="PS51462">
    <property type="entry name" value="NUDIX"/>
    <property type="match status" value="1"/>
</dbReference>
<name>A0AAV9DBS3_ACOCL</name>
<keyword evidence="7" id="KW-1185">Reference proteome</keyword>
<evidence type="ECO:0000313" key="7">
    <source>
        <dbReference type="Proteomes" id="UP001180020"/>
    </source>
</evidence>
<evidence type="ECO:0000256" key="1">
    <source>
        <dbReference type="ARBA" id="ARBA00001946"/>
    </source>
</evidence>
<protein>
    <submittedName>
        <fullName evidence="6">Nudix hydrolase 9</fullName>
    </submittedName>
</protein>
<dbReference type="AlphaFoldDB" id="A0AAV9DBS3"/>
<dbReference type="PANTHER" id="PTHR31835">
    <property type="entry name" value="URIDINE DIPHOSPHATE GLUCOSE PYROPHOSPHATASE"/>
    <property type="match status" value="1"/>
</dbReference>
<evidence type="ECO:0000256" key="4">
    <source>
        <dbReference type="ARBA" id="ARBA00022842"/>
    </source>
</evidence>
<sequence length="354" mass="39681">MEVEFNDLEGMWSTGKALRAHGDSSIQAKRKRRVPFKASRPIENNGDHRIRWGGGEFSRFSSSSDDDYRLLVACPSGISRAQVFVDFNEVYDRKPHPDVQLEDSISEIWNQRVQDISSLYNGMKFRYGGYVLHNVDDSSSVSNICLQLGLTDYRTFVGTNLNPLWEKFLIASEDDNTECQHTSSPLGNGAIIETIDKRILVLQRSYNVGEFPGHFVFPGGHSEPQEIGISSHKCGKDLSSKHINEMVSEEMFDGIIREIVEEIGVPASSLTEPIFIGISRRELNVRPAAFFFCKCNLNSDDIQQLYSKAQDGYESTQLYAVSMAELEKMALKMPGCHRGGLALYALMTEAAKNA</sequence>
<reference evidence="6" key="1">
    <citation type="journal article" date="2023" name="Nat. Commun.">
        <title>Diploid and tetraploid genomes of Acorus and the evolution of monocots.</title>
        <authorList>
            <person name="Ma L."/>
            <person name="Liu K.W."/>
            <person name="Li Z."/>
            <person name="Hsiao Y.Y."/>
            <person name="Qi Y."/>
            <person name="Fu T."/>
            <person name="Tang G.D."/>
            <person name="Zhang D."/>
            <person name="Sun W.H."/>
            <person name="Liu D.K."/>
            <person name="Li Y."/>
            <person name="Chen G.Z."/>
            <person name="Liu X.D."/>
            <person name="Liao X.Y."/>
            <person name="Jiang Y.T."/>
            <person name="Yu X."/>
            <person name="Hao Y."/>
            <person name="Huang J."/>
            <person name="Zhao X.W."/>
            <person name="Ke S."/>
            <person name="Chen Y.Y."/>
            <person name="Wu W.L."/>
            <person name="Hsu J.L."/>
            <person name="Lin Y.F."/>
            <person name="Huang M.D."/>
            <person name="Li C.Y."/>
            <person name="Huang L."/>
            <person name="Wang Z.W."/>
            <person name="Zhao X."/>
            <person name="Zhong W.Y."/>
            <person name="Peng D.H."/>
            <person name="Ahmad S."/>
            <person name="Lan S."/>
            <person name="Zhang J.S."/>
            <person name="Tsai W.C."/>
            <person name="Van de Peer Y."/>
            <person name="Liu Z.J."/>
        </authorList>
    </citation>
    <scope>NUCLEOTIDE SEQUENCE</scope>
    <source>
        <strain evidence="6">CP</strain>
    </source>
</reference>
<dbReference type="InterPro" id="IPR015797">
    <property type="entry name" value="NUDIX_hydrolase-like_dom_sf"/>
</dbReference>
<dbReference type="CDD" id="cd02883">
    <property type="entry name" value="NUDIX_Hydrolase"/>
    <property type="match status" value="1"/>
</dbReference>
<dbReference type="EMBL" id="JAUJYO010000014">
    <property type="protein sequence ID" value="KAK1298366.1"/>
    <property type="molecule type" value="Genomic_DNA"/>
</dbReference>
<dbReference type="InterPro" id="IPR055295">
    <property type="entry name" value="NUDT22/NUDT9-like"/>
</dbReference>
<dbReference type="GO" id="GO:0046872">
    <property type="term" value="F:metal ion binding"/>
    <property type="evidence" value="ECO:0007669"/>
    <property type="project" value="UniProtKB-KW"/>
</dbReference>
<comment type="caution">
    <text evidence="6">The sequence shown here is derived from an EMBL/GenBank/DDBJ whole genome shotgun (WGS) entry which is preliminary data.</text>
</comment>
<dbReference type="Proteomes" id="UP001180020">
    <property type="component" value="Unassembled WGS sequence"/>
</dbReference>
<keyword evidence="2" id="KW-0479">Metal-binding</keyword>
<reference evidence="6" key="2">
    <citation type="submission" date="2023-06" db="EMBL/GenBank/DDBJ databases">
        <authorList>
            <person name="Ma L."/>
            <person name="Liu K.-W."/>
            <person name="Li Z."/>
            <person name="Hsiao Y.-Y."/>
            <person name="Qi Y."/>
            <person name="Fu T."/>
            <person name="Tang G."/>
            <person name="Zhang D."/>
            <person name="Sun W.-H."/>
            <person name="Liu D.-K."/>
            <person name="Li Y."/>
            <person name="Chen G.-Z."/>
            <person name="Liu X.-D."/>
            <person name="Liao X.-Y."/>
            <person name="Jiang Y.-T."/>
            <person name="Yu X."/>
            <person name="Hao Y."/>
            <person name="Huang J."/>
            <person name="Zhao X.-W."/>
            <person name="Ke S."/>
            <person name="Chen Y.-Y."/>
            <person name="Wu W.-L."/>
            <person name="Hsu J.-L."/>
            <person name="Lin Y.-F."/>
            <person name="Huang M.-D."/>
            <person name="Li C.-Y."/>
            <person name="Huang L."/>
            <person name="Wang Z.-W."/>
            <person name="Zhao X."/>
            <person name="Zhong W.-Y."/>
            <person name="Peng D.-H."/>
            <person name="Ahmad S."/>
            <person name="Lan S."/>
            <person name="Zhang J.-S."/>
            <person name="Tsai W.-C."/>
            <person name="Van De Peer Y."/>
            <person name="Liu Z.-J."/>
        </authorList>
    </citation>
    <scope>NUCLEOTIDE SEQUENCE</scope>
    <source>
        <strain evidence="6">CP</strain>
        <tissue evidence="6">Leaves</tissue>
    </source>
</reference>
<proteinExistence type="predicted"/>
<comment type="cofactor">
    <cofactor evidence="1">
        <name>Mg(2+)</name>
        <dbReference type="ChEBI" id="CHEBI:18420"/>
    </cofactor>
</comment>
<dbReference type="GO" id="GO:0052751">
    <property type="term" value="F:GDP-mannose hydrolase activity"/>
    <property type="evidence" value="ECO:0007669"/>
    <property type="project" value="TreeGrafter"/>
</dbReference>
<dbReference type="Gene3D" id="3.90.79.10">
    <property type="entry name" value="Nucleoside Triphosphate Pyrophosphohydrolase"/>
    <property type="match status" value="1"/>
</dbReference>
<gene>
    <name evidence="6" type="primary">NUDT9</name>
    <name evidence="6" type="ORF">QJS10_CPB14g01431</name>
</gene>
<evidence type="ECO:0000259" key="5">
    <source>
        <dbReference type="PROSITE" id="PS51462"/>
    </source>
</evidence>
<dbReference type="PANTHER" id="PTHR31835:SF1">
    <property type="entry name" value="URIDINE DIPHOSPHATE GLUCOSE PYROPHOSPHATASE NUDT22"/>
    <property type="match status" value="1"/>
</dbReference>
<organism evidence="6 7">
    <name type="scientific">Acorus calamus</name>
    <name type="common">Sweet flag</name>
    <dbReference type="NCBI Taxonomy" id="4465"/>
    <lineage>
        <taxon>Eukaryota</taxon>
        <taxon>Viridiplantae</taxon>
        <taxon>Streptophyta</taxon>
        <taxon>Embryophyta</taxon>
        <taxon>Tracheophyta</taxon>
        <taxon>Spermatophyta</taxon>
        <taxon>Magnoliopsida</taxon>
        <taxon>Liliopsida</taxon>
        <taxon>Acoraceae</taxon>
        <taxon>Acorus</taxon>
    </lineage>
</organism>
<accession>A0AAV9DBS3</accession>
<dbReference type="SUPFAM" id="SSF55811">
    <property type="entry name" value="Nudix"/>
    <property type="match status" value="1"/>
</dbReference>
<keyword evidence="4" id="KW-0460">Magnesium</keyword>